<dbReference type="Pfam" id="PF00111">
    <property type="entry name" value="Fer2"/>
    <property type="match status" value="1"/>
</dbReference>
<dbReference type="InterPro" id="IPR012675">
    <property type="entry name" value="Beta-grasp_dom_sf"/>
</dbReference>
<dbReference type="Gene3D" id="3.10.20.30">
    <property type="match status" value="1"/>
</dbReference>
<evidence type="ECO:0000256" key="2">
    <source>
        <dbReference type="ARBA" id="ARBA00022827"/>
    </source>
</evidence>
<dbReference type="SUPFAM" id="SSF54292">
    <property type="entry name" value="2Fe-2S ferredoxin-like"/>
    <property type="match status" value="1"/>
</dbReference>
<feature type="domain" description="2Fe-2S ferredoxin-type" evidence="3">
    <location>
        <begin position="14"/>
        <end position="107"/>
    </location>
</feature>
<dbReference type="PANTHER" id="PTHR43644:SF1">
    <property type="entry name" value="NAD(P)H-FLAVIN REDUCTASE"/>
    <property type="match status" value="1"/>
</dbReference>
<proteinExistence type="predicted"/>
<evidence type="ECO:0000259" key="3">
    <source>
        <dbReference type="PROSITE" id="PS51085"/>
    </source>
</evidence>
<organism evidence="4">
    <name type="scientific">marine metagenome</name>
    <dbReference type="NCBI Taxonomy" id="408172"/>
    <lineage>
        <taxon>unclassified sequences</taxon>
        <taxon>metagenomes</taxon>
        <taxon>ecological metagenomes</taxon>
    </lineage>
</organism>
<dbReference type="InterPro" id="IPR036010">
    <property type="entry name" value="2Fe-2S_ferredoxin-like_sf"/>
</dbReference>
<dbReference type="PANTHER" id="PTHR43644">
    <property type="entry name" value="NA(+)-TRANSLOCATING NADH-QUINONE REDUCTASE SUBUNIT"/>
    <property type="match status" value="1"/>
</dbReference>
<dbReference type="EMBL" id="UINC01096882">
    <property type="protein sequence ID" value="SVC54135.1"/>
    <property type="molecule type" value="Genomic_DNA"/>
</dbReference>
<dbReference type="PROSITE" id="PS51085">
    <property type="entry name" value="2FE2S_FER_2"/>
    <property type="match status" value="1"/>
</dbReference>
<sequence length="107" mass="11567">MKNWLKRLVGNDSCEVHFEGGPIVVVDSGTTIMDASKQADVEIDSFCGGNCSCSTCKVMISDGAKCLSKVSAEEQTVLGQKMVSEGYRLSCQTKVQGIVHVKVPKYF</sequence>
<dbReference type="InterPro" id="IPR001041">
    <property type="entry name" value="2Fe-2S_ferredoxin-type"/>
</dbReference>
<evidence type="ECO:0000313" key="4">
    <source>
        <dbReference type="EMBL" id="SVC54135.1"/>
    </source>
</evidence>
<gene>
    <name evidence="4" type="ORF">METZ01_LOCUS306989</name>
</gene>
<dbReference type="CDD" id="cd00207">
    <property type="entry name" value="fer2"/>
    <property type="match status" value="1"/>
</dbReference>
<evidence type="ECO:0000256" key="1">
    <source>
        <dbReference type="ARBA" id="ARBA00022630"/>
    </source>
</evidence>
<protein>
    <recommendedName>
        <fullName evidence="3">2Fe-2S ferredoxin-type domain-containing protein</fullName>
    </recommendedName>
</protein>
<accession>A0A382N196</accession>
<keyword evidence="1" id="KW-0285">Flavoprotein</keyword>
<reference evidence="4" key="1">
    <citation type="submission" date="2018-05" db="EMBL/GenBank/DDBJ databases">
        <authorList>
            <person name="Lanie J.A."/>
            <person name="Ng W.-L."/>
            <person name="Kazmierczak K.M."/>
            <person name="Andrzejewski T.M."/>
            <person name="Davidsen T.M."/>
            <person name="Wayne K.J."/>
            <person name="Tettelin H."/>
            <person name="Glass J.I."/>
            <person name="Rusch D."/>
            <person name="Podicherti R."/>
            <person name="Tsui H.-C.T."/>
            <person name="Winkler M.E."/>
        </authorList>
    </citation>
    <scope>NUCLEOTIDE SEQUENCE</scope>
</reference>
<dbReference type="GO" id="GO:0051536">
    <property type="term" value="F:iron-sulfur cluster binding"/>
    <property type="evidence" value="ECO:0007669"/>
    <property type="project" value="InterPro"/>
</dbReference>
<name>A0A382N196_9ZZZZ</name>
<keyword evidence="2" id="KW-0274">FAD</keyword>
<dbReference type="AlphaFoldDB" id="A0A382N196"/>